<dbReference type="AlphaFoldDB" id="A0A318Z5H9"/>
<feature type="transmembrane region" description="Helical" evidence="6">
    <location>
        <begin position="125"/>
        <end position="146"/>
    </location>
</feature>
<evidence type="ECO:0000313" key="9">
    <source>
        <dbReference type="Proteomes" id="UP000248349"/>
    </source>
</evidence>
<feature type="transmembrane region" description="Helical" evidence="6">
    <location>
        <begin position="242"/>
        <end position="265"/>
    </location>
</feature>
<feature type="domain" description="Rhodopsin" evidence="7">
    <location>
        <begin position="30"/>
        <end position="266"/>
    </location>
</feature>
<keyword evidence="9" id="KW-1185">Reference proteome</keyword>
<feature type="transmembrane region" description="Helical" evidence="6">
    <location>
        <begin position="87"/>
        <end position="113"/>
    </location>
</feature>
<dbReference type="Pfam" id="PF20684">
    <property type="entry name" value="Fung_rhodopsin"/>
    <property type="match status" value="1"/>
</dbReference>
<keyword evidence="4 6" id="KW-0472">Membrane</keyword>
<evidence type="ECO:0000313" key="8">
    <source>
        <dbReference type="EMBL" id="PYH42555.1"/>
    </source>
</evidence>
<evidence type="ECO:0000256" key="5">
    <source>
        <dbReference type="ARBA" id="ARBA00038359"/>
    </source>
</evidence>
<dbReference type="EMBL" id="KZ821251">
    <property type="protein sequence ID" value="PYH42555.1"/>
    <property type="molecule type" value="Genomic_DNA"/>
</dbReference>
<keyword evidence="3 6" id="KW-1133">Transmembrane helix</keyword>
<dbReference type="GO" id="GO:0016020">
    <property type="term" value="C:membrane"/>
    <property type="evidence" value="ECO:0007669"/>
    <property type="project" value="UniProtKB-SubCell"/>
</dbReference>
<comment type="similarity">
    <text evidence="5">Belongs to the SAT4 family.</text>
</comment>
<name>A0A318Z5H9_9EURO</name>
<evidence type="ECO:0000256" key="3">
    <source>
        <dbReference type="ARBA" id="ARBA00022989"/>
    </source>
</evidence>
<feature type="transmembrane region" description="Helical" evidence="6">
    <location>
        <begin position="46"/>
        <end position="67"/>
    </location>
</feature>
<evidence type="ECO:0000259" key="7">
    <source>
        <dbReference type="Pfam" id="PF20684"/>
    </source>
</evidence>
<dbReference type="OrthoDB" id="3529975at2759"/>
<proteinExistence type="inferred from homology"/>
<dbReference type="InterPro" id="IPR052337">
    <property type="entry name" value="SAT4-like"/>
</dbReference>
<evidence type="ECO:0000256" key="6">
    <source>
        <dbReference type="SAM" id="Phobius"/>
    </source>
</evidence>
<dbReference type="RefSeq" id="XP_025428537.1">
    <property type="nucleotide sequence ID" value="XM_025579750.1"/>
</dbReference>
<evidence type="ECO:0000256" key="1">
    <source>
        <dbReference type="ARBA" id="ARBA00004141"/>
    </source>
</evidence>
<accession>A0A318Z5H9</accession>
<feature type="transmembrane region" description="Helical" evidence="6">
    <location>
        <begin position="204"/>
        <end position="222"/>
    </location>
</feature>
<sequence>MTPEDERRGSKFIATAVVLWALSAIAVALRAIAIRIRKSTWKSHDYLTALTLAMLTFYLIDVFVGIVDGGYGWNITTVPMDKLTLSLKVFFASEWFFTIAVASFRLAILCFYLELFRGTWFRWSTIVIMVIVVLYLIASLLTITLLCRPIRANWDVTVAKTCGNVTQTEYASAGFNLAVDLLIVTLPMPIIWQLQMPKEKKVGVTVAFLFGLVTAGVNIARIMQTKLCEATNVTYCALDASILIAAEISCGILVSCAPTLGPLIARFRGAPKYSRGDDHRKASDQRALRTFGSSGRSWPRRKLQLDTTLLGSVDEDLGMAKNGAHTIQQTQIVSREGEQEGGMRGEIRVQSERCILESAGGERGVGGEY</sequence>
<reference evidence="8 9" key="1">
    <citation type="submission" date="2016-12" db="EMBL/GenBank/DDBJ databases">
        <title>The genomes of Aspergillus section Nigri reveals drivers in fungal speciation.</title>
        <authorList>
            <consortium name="DOE Joint Genome Institute"/>
            <person name="Vesth T.C."/>
            <person name="Nybo J."/>
            <person name="Theobald S."/>
            <person name="Brandl J."/>
            <person name="Frisvad J.C."/>
            <person name="Nielsen K.F."/>
            <person name="Lyhne E.K."/>
            <person name="Kogle M.E."/>
            <person name="Kuo A."/>
            <person name="Riley R."/>
            <person name="Clum A."/>
            <person name="Nolan M."/>
            <person name="Lipzen A."/>
            <person name="Salamov A."/>
            <person name="Henrissat B."/>
            <person name="Wiebenga A."/>
            <person name="De Vries R.P."/>
            <person name="Grigoriev I.V."/>
            <person name="Mortensen U.H."/>
            <person name="Andersen M.R."/>
            <person name="Baker S.E."/>
        </authorList>
    </citation>
    <scope>NUCLEOTIDE SEQUENCE [LARGE SCALE GENOMIC DNA]</scope>
    <source>
        <strain evidence="8 9">JOP 1030-1</strain>
    </source>
</reference>
<dbReference type="GeneID" id="37080979"/>
<evidence type="ECO:0000256" key="2">
    <source>
        <dbReference type="ARBA" id="ARBA00022692"/>
    </source>
</evidence>
<comment type="subcellular location">
    <subcellularLocation>
        <location evidence="1">Membrane</location>
        <topology evidence="1">Multi-pass membrane protein</topology>
    </subcellularLocation>
</comment>
<gene>
    <name evidence="8" type="ORF">BP01DRAFT_425573</name>
</gene>
<keyword evidence="2 6" id="KW-0812">Transmembrane</keyword>
<dbReference type="Proteomes" id="UP000248349">
    <property type="component" value="Unassembled WGS sequence"/>
</dbReference>
<organism evidence="8 9">
    <name type="scientific">Aspergillus saccharolyticus JOP 1030-1</name>
    <dbReference type="NCBI Taxonomy" id="1450539"/>
    <lineage>
        <taxon>Eukaryota</taxon>
        <taxon>Fungi</taxon>
        <taxon>Dikarya</taxon>
        <taxon>Ascomycota</taxon>
        <taxon>Pezizomycotina</taxon>
        <taxon>Eurotiomycetes</taxon>
        <taxon>Eurotiomycetidae</taxon>
        <taxon>Eurotiales</taxon>
        <taxon>Aspergillaceae</taxon>
        <taxon>Aspergillus</taxon>
        <taxon>Aspergillus subgen. Circumdati</taxon>
    </lineage>
</organism>
<dbReference type="PANTHER" id="PTHR33048:SF47">
    <property type="entry name" value="INTEGRAL MEMBRANE PROTEIN-RELATED"/>
    <property type="match status" value="1"/>
</dbReference>
<dbReference type="InterPro" id="IPR049326">
    <property type="entry name" value="Rhodopsin_dom_fungi"/>
</dbReference>
<feature type="transmembrane region" description="Helical" evidence="6">
    <location>
        <begin position="173"/>
        <end position="192"/>
    </location>
</feature>
<feature type="transmembrane region" description="Helical" evidence="6">
    <location>
        <begin position="12"/>
        <end position="34"/>
    </location>
</feature>
<evidence type="ECO:0000256" key="4">
    <source>
        <dbReference type="ARBA" id="ARBA00023136"/>
    </source>
</evidence>
<dbReference type="PANTHER" id="PTHR33048">
    <property type="entry name" value="PTH11-LIKE INTEGRAL MEMBRANE PROTEIN (AFU_ORTHOLOGUE AFUA_5G11245)"/>
    <property type="match status" value="1"/>
</dbReference>
<protein>
    <recommendedName>
        <fullName evidence="7">Rhodopsin domain-containing protein</fullName>
    </recommendedName>
</protein>